<name>A0A2Y9AER7_9MICO</name>
<organism evidence="9 10">
    <name type="scientific">Georgenia satyanarayanai</name>
    <dbReference type="NCBI Taxonomy" id="860221"/>
    <lineage>
        <taxon>Bacteria</taxon>
        <taxon>Bacillati</taxon>
        <taxon>Actinomycetota</taxon>
        <taxon>Actinomycetes</taxon>
        <taxon>Micrococcales</taxon>
        <taxon>Bogoriellaceae</taxon>
        <taxon>Georgenia</taxon>
    </lineage>
</organism>
<evidence type="ECO:0000256" key="6">
    <source>
        <dbReference type="SAM" id="MobiDB-lite"/>
    </source>
</evidence>
<keyword evidence="2" id="KW-1003">Cell membrane</keyword>
<keyword evidence="5 7" id="KW-0472">Membrane</keyword>
<dbReference type="InterPro" id="IPR027379">
    <property type="entry name" value="CLS_N"/>
</dbReference>
<proteinExistence type="predicted"/>
<gene>
    <name evidence="9" type="ORF">SAMN05216184_10683</name>
</gene>
<dbReference type="Pfam" id="PF13396">
    <property type="entry name" value="PLDc_N"/>
    <property type="match status" value="1"/>
</dbReference>
<feature type="compositionally biased region" description="Acidic residues" evidence="6">
    <location>
        <begin position="115"/>
        <end position="125"/>
    </location>
</feature>
<keyword evidence="10" id="KW-1185">Reference proteome</keyword>
<evidence type="ECO:0000259" key="8">
    <source>
        <dbReference type="Pfam" id="PF13396"/>
    </source>
</evidence>
<evidence type="ECO:0000256" key="5">
    <source>
        <dbReference type="ARBA" id="ARBA00023136"/>
    </source>
</evidence>
<feature type="region of interest" description="Disordered" evidence="6">
    <location>
        <begin position="61"/>
        <end position="131"/>
    </location>
</feature>
<evidence type="ECO:0000256" key="4">
    <source>
        <dbReference type="ARBA" id="ARBA00022989"/>
    </source>
</evidence>
<evidence type="ECO:0000256" key="1">
    <source>
        <dbReference type="ARBA" id="ARBA00004651"/>
    </source>
</evidence>
<keyword evidence="3 7" id="KW-0812">Transmembrane</keyword>
<evidence type="ECO:0000256" key="3">
    <source>
        <dbReference type="ARBA" id="ARBA00022692"/>
    </source>
</evidence>
<evidence type="ECO:0000256" key="2">
    <source>
        <dbReference type="ARBA" id="ARBA00022475"/>
    </source>
</evidence>
<dbReference type="AlphaFoldDB" id="A0A2Y9AER7"/>
<sequence>MLRFLFIALIALVVYALVDCVRTNNADMPGGLPKALWAILIVVFPGAGALAWLVVSRATRQAAGQVRGGSAPVGRPSRPGPRRPAPRPLAPDDDPEFLAGLGRQQPAEPPAPEPTTDEDAEDEDGQPGPRR</sequence>
<feature type="transmembrane region" description="Helical" evidence="7">
    <location>
        <begin position="36"/>
        <end position="55"/>
    </location>
</feature>
<dbReference type="GO" id="GO:0005886">
    <property type="term" value="C:plasma membrane"/>
    <property type="evidence" value="ECO:0007669"/>
    <property type="project" value="UniProtKB-SubCell"/>
</dbReference>
<feature type="domain" description="Cardiolipin synthase N-terminal" evidence="8">
    <location>
        <begin position="11"/>
        <end position="57"/>
    </location>
</feature>
<keyword evidence="4 7" id="KW-1133">Transmembrane helix</keyword>
<evidence type="ECO:0000256" key="7">
    <source>
        <dbReference type="SAM" id="Phobius"/>
    </source>
</evidence>
<comment type="subcellular location">
    <subcellularLocation>
        <location evidence="1">Cell membrane</location>
        <topology evidence="1">Multi-pass membrane protein</topology>
    </subcellularLocation>
</comment>
<dbReference type="OrthoDB" id="3298527at2"/>
<dbReference type="Proteomes" id="UP000250222">
    <property type="component" value="Unassembled WGS sequence"/>
</dbReference>
<protein>
    <submittedName>
        <fullName evidence="9">Phospholipase_D-nuclease N-terminal</fullName>
    </submittedName>
</protein>
<accession>A0A2Y9AER7</accession>
<reference evidence="9 10" key="1">
    <citation type="submission" date="2016-10" db="EMBL/GenBank/DDBJ databases">
        <authorList>
            <person name="Cai Z."/>
        </authorList>
    </citation>
    <scope>NUCLEOTIDE SEQUENCE [LARGE SCALE GENOMIC DNA]</scope>
    <source>
        <strain evidence="9 10">CGMCC 1.10826</strain>
    </source>
</reference>
<evidence type="ECO:0000313" key="10">
    <source>
        <dbReference type="Proteomes" id="UP000250222"/>
    </source>
</evidence>
<feature type="compositionally biased region" description="Low complexity" evidence="6">
    <location>
        <begin position="68"/>
        <end position="77"/>
    </location>
</feature>
<dbReference type="RefSeq" id="WP_110852471.1">
    <property type="nucleotide sequence ID" value="NZ_QKLZ01000006.1"/>
</dbReference>
<evidence type="ECO:0000313" key="9">
    <source>
        <dbReference type="EMBL" id="SSA42416.1"/>
    </source>
</evidence>
<dbReference type="EMBL" id="UETB01000006">
    <property type="protein sequence ID" value="SSA42416.1"/>
    <property type="molecule type" value="Genomic_DNA"/>
</dbReference>